<feature type="transmembrane region" description="Helical" evidence="5">
    <location>
        <begin position="21"/>
        <end position="41"/>
    </location>
</feature>
<dbReference type="InterPro" id="IPR050964">
    <property type="entry name" value="Striated_Muscle_Regulatory"/>
</dbReference>
<dbReference type="PANTHER" id="PTHR13817">
    <property type="entry name" value="TITIN"/>
    <property type="match status" value="1"/>
</dbReference>
<keyword evidence="8" id="KW-1185">Reference proteome</keyword>
<evidence type="ECO:0000256" key="3">
    <source>
        <dbReference type="ARBA" id="ARBA00023326"/>
    </source>
</evidence>
<dbReference type="Pfam" id="PF00041">
    <property type="entry name" value="fn3"/>
    <property type="match status" value="3"/>
</dbReference>
<keyword evidence="2" id="KW-0378">Hydrolase</keyword>
<organism evidence="7 8">
    <name type="scientific">Actinotalea ferrariae CF5-4</name>
    <dbReference type="NCBI Taxonomy" id="948458"/>
    <lineage>
        <taxon>Bacteria</taxon>
        <taxon>Bacillati</taxon>
        <taxon>Actinomycetota</taxon>
        <taxon>Actinomycetes</taxon>
        <taxon>Micrococcales</taxon>
        <taxon>Cellulomonadaceae</taxon>
        <taxon>Actinotalea</taxon>
    </lineage>
</organism>
<evidence type="ECO:0000256" key="2">
    <source>
        <dbReference type="ARBA" id="ARBA00023295"/>
    </source>
</evidence>
<keyword evidence="5" id="KW-0472">Membrane</keyword>
<feature type="domain" description="Fibronectin type-III" evidence="6">
    <location>
        <begin position="1845"/>
        <end position="1948"/>
    </location>
</feature>
<keyword evidence="3" id="KW-0119">Carbohydrate metabolism</keyword>
<gene>
    <name evidence="7" type="ORF">N866_13935</name>
</gene>
<accession>A0A021VSS9</accession>
<dbReference type="InterPro" id="IPR003961">
    <property type="entry name" value="FN3_dom"/>
</dbReference>
<dbReference type="Proteomes" id="UP000019753">
    <property type="component" value="Unassembled WGS sequence"/>
</dbReference>
<comment type="caution">
    <text evidence="7">The sequence shown here is derived from an EMBL/GenBank/DDBJ whole genome shotgun (WGS) entry which is preliminary data.</text>
</comment>
<feature type="compositionally biased region" description="Basic and acidic residues" evidence="4">
    <location>
        <begin position="378"/>
        <end position="387"/>
    </location>
</feature>
<evidence type="ECO:0000256" key="4">
    <source>
        <dbReference type="SAM" id="MobiDB-lite"/>
    </source>
</evidence>
<name>A0A021VSS9_9CELL</name>
<sequence length="1964" mass="201480">MRRTGGTGPTREARRRRWGTTVGASVLPAVVAVLAVVHPGAPVSQVDLHDGSVWLTNAAQLKVGRYNPQVEELNAGLVAGSPDVDVLQDAGDVVLTEPGALAVVDPASVTTTTRTPVPFTARVGMAAGTVAVEVEGSVWVRTTTTVGGLAVDRDEPDLELGEGGRAVVARGGTVLATEVDGTLHRLVPGGPDGAAVVEEEAGALAGGPTEPADDVTAVGEDLVALVGTRLHTPSAVVDLAAQGADLVLQQPGPRSPVVLVATPTALLEVPLGGGEVRVHPTTGSGRPAAPVRAAGCAHGAWASATGSYLQLCDGAGDGGAEVVDLAGMSAADELVFRVNRDVVVLNDVLRGRLWLPMQDPEVREPNWQDIEPEEEREEHDQDSESRESTQNLQTECGADSAPPAASDDDYGVRPGRTTILPVIDNDAASDCGILTVREFDALDPGFGVLEPVHGGRALQLVMAPDARGSAEFTYTVDDGRGTSAPSTATVRLTVRSDGENGAPTQVREGAAVVEQGGSVTYDALADFVDPDGDAMLLTGAVADGGGVVRTRQDGELTFTSDGSALGRVQVRVSVSDGQAASDGVVWVDVRPQGSVVPVIDPVQAVTYVDEPVVVRPLESVRSGSREPVRLAGVDEVPGATVVTDLGEGTFTFSAPGPGTYYVRFVVAVSPQEAEGLARIDVRERPEEVPPPTAVLDRALLPPGGEVTIDPLANDVDPGGGVLAVQSVAVPEGSGLRVAVLGHRLLRITSVRTLTEPVRATYVVSNGVASATGEVVIQPVPAATGQQAPVVPNVEATVRTGGVVTIAALEDAYDPDGDPLTLEPVLVEPLGPGEGLLFVSGDVLRYQAPSTARTVHATFAVRDPALNITSATVTVRVHESDPQTKAPPRPHDLTARVFAEQTVRIPVPLTGIDPDGDGVLLLGEARAPRKGRILEVGPGWLEYEALPGELGTDTFTYAVEDWVGQRATATVRVGIVPRPTGSSDVVSRNDDVRVRPGQTVEVRVLANDVDTSGGDLDLDEVLDVQPAGVAARVVGRRVVVTAPDEPGAVAITYTARNTRGGSDSAVLSVVADPDAPILPPVARDVVVPATETIDRTSVEVDVLAVAQNPSGPLADLAVEVHPSAADAATVTADGRVLVTLGPTARTLPYVLRNVNPQAEGVSSAAFITVPALGDFPPVPRPRAPRLQVVAGEQLRIPLEEQVQVAPGRTARLADVAAISATKHDGSPLFADDRTLLYTAPRSYAGPASITFEVTDATPGSTSARTRVLTLAIDVLAAEDNPPTFTPSVLDVGPGESTQVDLARFTSAPVGSGDAADGTGGPARYTYTLTRPPGDGFAVTLTGSVLTVRAAPTATRGTVGGVGVAIGYGSGQPVAGQVDFRVVASSRPLARVLDHTVPDGVEGGTSVVDVLAGASNPFAPDRLTVVGAVVEAGSGTTAVTADQVTVRPAPGFIGQVVVRYRVRDVTGDPDREVEGRITVTVRGRPATPVAPRVVEVRDRTVVLAWDAPGNNGEPISGYELTGQPGGVVRACPGTTCTVEGLTNDVEYVFTVTARNAVGVSEASPPSQPARPDARPFPPAAPVLEWGDGAVTARWSAPQNPGSPLTGYDVEISPSPPGGGAAVTTTATTHTFGGLVNGTAYTVRVRASNRAPDPGDWSPASAAVVPAGPPAAPVPSAQRYDQSIFGGGRLEVTWPAPAANGDPVARYEIRVNGGPVTAPSAGDRHVVDPAGPGTYTFEVRAVNKAGAGPWSAPLVVDHATVPSAPGNLSAEFEPATGAVRLGFTEPDWAGGRDRRVEVSVDGGPFDALAGDRRVVGLPAGTYAFVVRGCNSEGCGSASGPASATVTTPPGPVPGLAVVLDATRDPATFTATWGEPGSTGGLPVRYEYRWGWTADGADDESGWIAVAGRTATHDVPGPVRSRGGEVRVVVRAVNDRGPGPESAPVVLVVPPPAPPPEPPQEPTPPPGG</sequence>
<dbReference type="PANTHER" id="PTHR13817:SF166">
    <property type="entry name" value="NEURONAL IGCAM-RELATED"/>
    <property type="match status" value="1"/>
</dbReference>
<dbReference type="SUPFAM" id="SSF49265">
    <property type="entry name" value="Fibronectin type III"/>
    <property type="match status" value="3"/>
</dbReference>
<dbReference type="SMART" id="SM00060">
    <property type="entry name" value="FN3"/>
    <property type="match status" value="5"/>
</dbReference>
<keyword evidence="5" id="KW-0812">Transmembrane</keyword>
<keyword evidence="1" id="KW-0677">Repeat</keyword>
<feature type="region of interest" description="Disordered" evidence="4">
    <location>
        <begin position="364"/>
        <end position="413"/>
    </location>
</feature>
<dbReference type="PRINTS" id="PR00014">
    <property type="entry name" value="FNTYPEIII"/>
</dbReference>
<dbReference type="PROSITE" id="PS50853">
    <property type="entry name" value="FN3"/>
    <property type="match status" value="4"/>
</dbReference>
<dbReference type="EMBL" id="AXCW01000040">
    <property type="protein sequence ID" value="EYR64244.1"/>
    <property type="molecule type" value="Genomic_DNA"/>
</dbReference>
<evidence type="ECO:0000313" key="8">
    <source>
        <dbReference type="Proteomes" id="UP000019753"/>
    </source>
</evidence>
<dbReference type="CDD" id="cd00063">
    <property type="entry name" value="FN3"/>
    <property type="match status" value="3"/>
</dbReference>
<feature type="domain" description="Fibronectin type-III" evidence="6">
    <location>
        <begin position="1666"/>
        <end position="1760"/>
    </location>
</feature>
<feature type="domain" description="Fibronectin type-III" evidence="6">
    <location>
        <begin position="1572"/>
        <end position="1665"/>
    </location>
</feature>
<dbReference type="GO" id="GO:0000272">
    <property type="term" value="P:polysaccharide catabolic process"/>
    <property type="evidence" value="ECO:0007669"/>
    <property type="project" value="UniProtKB-KW"/>
</dbReference>
<dbReference type="GO" id="GO:0016798">
    <property type="term" value="F:hydrolase activity, acting on glycosyl bonds"/>
    <property type="evidence" value="ECO:0007669"/>
    <property type="project" value="UniProtKB-KW"/>
</dbReference>
<evidence type="ECO:0000256" key="5">
    <source>
        <dbReference type="SAM" id="Phobius"/>
    </source>
</evidence>
<protein>
    <submittedName>
        <fullName evidence="7">Fibronectin</fullName>
    </submittedName>
</protein>
<keyword evidence="3" id="KW-0624">Polysaccharide degradation</keyword>
<dbReference type="InterPro" id="IPR013783">
    <property type="entry name" value="Ig-like_fold"/>
</dbReference>
<keyword evidence="2" id="KW-0326">Glycosidase</keyword>
<feature type="compositionally biased region" description="Low complexity" evidence="4">
    <location>
        <begin position="1931"/>
        <end position="1944"/>
    </location>
</feature>
<dbReference type="Pfam" id="PF17963">
    <property type="entry name" value="Big_9"/>
    <property type="match status" value="6"/>
</dbReference>
<evidence type="ECO:0000259" key="6">
    <source>
        <dbReference type="PROSITE" id="PS50853"/>
    </source>
</evidence>
<evidence type="ECO:0000256" key="1">
    <source>
        <dbReference type="ARBA" id="ARBA00022737"/>
    </source>
</evidence>
<proteinExistence type="predicted"/>
<keyword evidence="5" id="KW-1133">Transmembrane helix</keyword>
<reference evidence="7 8" key="1">
    <citation type="submission" date="2014-01" db="EMBL/GenBank/DDBJ databases">
        <title>Actinotalea ferrariae CF5-4.</title>
        <authorList>
            <person name="Chen F."/>
            <person name="Li Y."/>
            <person name="Wang G."/>
        </authorList>
    </citation>
    <scope>NUCLEOTIDE SEQUENCE [LARGE SCALE GENOMIC DNA]</scope>
    <source>
        <strain evidence="7 8">CF5-4</strain>
    </source>
</reference>
<feature type="region of interest" description="Disordered" evidence="4">
    <location>
        <begin position="1931"/>
        <end position="1964"/>
    </location>
</feature>
<evidence type="ECO:0000313" key="7">
    <source>
        <dbReference type="EMBL" id="EYR64244.1"/>
    </source>
</evidence>
<dbReference type="Gene3D" id="2.60.40.10">
    <property type="entry name" value="Immunoglobulins"/>
    <property type="match status" value="4"/>
</dbReference>
<feature type="compositionally biased region" description="Pro residues" evidence="4">
    <location>
        <begin position="1945"/>
        <end position="1964"/>
    </location>
</feature>
<dbReference type="InterPro" id="IPR036116">
    <property type="entry name" value="FN3_sf"/>
</dbReference>
<feature type="domain" description="Fibronectin type-III" evidence="6">
    <location>
        <begin position="1485"/>
        <end position="1571"/>
    </location>
</feature>